<name>A0A516RDB2_STRST</name>
<evidence type="ECO:0000256" key="3">
    <source>
        <dbReference type="ARBA" id="ARBA00023163"/>
    </source>
</evidence>
<dbReference type="Pfam" id="PF21597">
    <property type="entry name" value="TetR_C_43"/>
    <property type="match status" value="1"/>
</dbReference>
<feature type="compositionally biased region" description="Low complexity" evidence="5">
    <location>
        <begin position="1"/>
        <end position="24"/>
    </location>
</feature>
<dbReference type="GO" id="GO:0000976">
    <property type="term" value="F:transcription cis-regulatory region binding"/>
    <property type="evidence" value="ECO:0007669"/>
    <property type="project" value="TreeGrafter"/>
</dbReference>
<evidence type="ECO:0000256" key="4">
    <source>
        <dbReference type="PROSITE-ProRule" id="PRU00335"/>
    </source>
</evidence>
<accession>A0A516RDB2</accession>
<dbReference type="InterPro" id="IPR001647">
    <property type="entry name" value="HTH_TetR"/>
</dbReference>
<evidence type="ECO:0000256" key="2">
    <source>
        <dbReference type="ARBA" id="ARBA00023125"/>
    </source>
</evidence>
<dbReference type="SUPFAM" id="SSF48498">
    <property type="entry name" value="Tetracyclin repressor-like, C-terminal domain"/>
    <property type="match status" value="1"/>
</dbReference>
<reference evidence="7 8" key="1">
    <citation type="journal article" date="2019" name="J. Ind. Microbiol. Biotechnol.">
        <title>The complete genomic sequence of Streptomyces spectabilis NRRL-2792 and identification of secondary metabolite biosynthetic gene clusters.</title>
        <authorList>
            <person name="Sinha A."/>
            <person name="Phillips-Salemka S."/>
            <person name="Niraula T.A."/>
            <person name="Short K.A."/>
            <person name="Niraula N.P."/>
        </authorList>
    </citation>
    <scope>NUCLEOTIDE SEQUENCE [LARGE SCALE GENOMIC DNA]</scope>
    <source>
        <strain evidence="7 8">NRRL 2792</strain>
    </source>
</reference>
<feature type="region of interest" description="Disordered" evidence="5">
    <location>
        <begin position="1"/>
        <end position="30"/>
    </location>
</feature>
<dbReference type="SUPFAM" id="SSF46689">
    <property type="entry name" value="Homeodomain-like"/>
    <property type="match status" value="1"/>
</dbReference>
<sequence>MTEPPGRATATPATATPTATTPHGRAPRADAVRNRERIVAVAREAFAEAGPEASLNDIARRAGVGPGTLYRNFSGRSELLAAVLKDRIDTLCGRADDLLTADSPYDALAEWLHAFLAHARVNQGLGGTLLLEQLEESGALGADCHERVHDAVAALLTRAQRTGAARPDLSPSDLLHLVVGIALSTACTGGSTPEDPRRPERLLGLVLDTVRAR</sequence>
<dbReference type="PROSITE" id="PS50977">
    <property type="entry name" value="HTH_TETR_2"/>
    <property type="match status" value="1"/>
</dbReference>
<dbReference type="PANTHER" id="PTHR30055:SF234">
    <property type="entry name" value="HTH-TYPE TRANSCRIPTIONAL REGULATOR BETI"/>
    <property type="match status" value="1"/>
</dbReference>
<keyword evidence="1" id="KW-0805">Transcription regulation</keyword>
<dbReference type="PRINTS" id="PR00455">
    <property type="entry name" value="HTHTETR"/>
</dbReference>
<dbReference type="Pfam" id="PF00440">
    <property type="entry name" value="TetR_N"/>
    <property type="match status" value="1"/>
</dbReference>
<dbReference type="PANTHER" id="PTHR30055">
    <property type="entry name" value="HTH-TYPE TRANSCRIPTIONAL REGULATOR RUTR"/>
    <property type="match status" value="1"/>
</dbReference>
<gene>
    <name evidence="7" type="ORF">FH965_26315</name>
</gene>
<dbReference type="Proteomes" id="UP000316806">
    <property type="component" value="Chromosome"/>
</dbReference>
<keyword evidence="2 4" id="KW-0238">DNA-binding</keyword>
<dbReference type="EMBL" id="CP040916">
    <property type="protein sequence ID" value="QDQ13638.1"/>
    <property type="molecule type" value="Genomic_DNA"/>
</dbReference>
<dbReference type="Gene3D" id="1.10.357.10">
    <property type="entry name" value="Tetracycline Repressor, domain 2"/>
    <property type="match status" value="1"/>
</dbReference>
<feature type="domain" description="HTH tetR-type" evidence="6">
    <location>
        <begin position="32"/>
        <end position="91"/>
    </location>
</feature>
<dbReference type="GO" id="GO:0003700">
    <property type="term" value="F:DNA-binding transcription factor activity"/>
    <property type="evidence" value="ECO:0007669"/>
    <property type="project" value="TreeGrafter"/>
</dbReference>
<dbReference type="InterPro" id="IPR036271">
    <property type="entry name" value="Tet_transcr_reg_TetR-rel_C_sf"/>
</dbReference>
<feature type="DNA-binding region" description="H-T-H motif" evidence="4">
    <location>
        <begin position="54"/>
        <end position="73"/>
    </location>
</feature>
<evidence type="ECO:0000313" key="8">
    <source>
        <dbReference type="Proteomes" id="UP000316806"/>
    </source>
</evidence>
<evidence type="ECO:0000256" key="1">
    <source>
        <dbReference type="ARBA" id="ARBA00023015"/>
    </source>
</evidence>
<dbReference type="RefSeq" id="WP_144320891.1">
    <property type="nucleotide sequence ID" value="NZ_CP040916.1"/>
</dbReference>
<dbReference type="InterPro" id="IPR049445">
    <property type="entry name" value="TetR_SbtR-like_C"/>
</dbReference>
<dbReference type="InterPro" id="IPR009057">
    <property type="entry name" value="Homeodomain-like_sf"/>
</dbReference>
<organism evidence="7 8">
    <name type="scientific">Streptomyces spectabilis</name>
    <dbReference type="NCBI Taxonomy" id="68270"/>
    <lineage>
        <taxon>Bacteria</taxon>
        <taxon>Bacillati</taxon>
        <taxon>Actinomycetota</taxon>
        <taxon>Actinomycetes</taxon>
        <taxon>Kitasatosporales</taxon>
        <taxon>Streptomycetaceae</taxon>
        <taxon>Streptomyces</taxon>
    </lineage>
</organism>
<proteinExistence type="predicted"/>
<protein>
    <submittedName>
        <fullName evidence="7">TetR/AcrR family transcriptional regulator</fullName>
    </submittedName>
</protein>
<evidence type="ECO:0000259" key="6">
    <source>
        <dbReference type="PROSITE" id="PS50977"/>
    </source>
</evidence>
<evidence type="ECO:0000256" key="5">
    <source>
        <dbReference type="SAM" id="MobiDB-lite"/>
    </source>
</evidence>
<evidence type="ECO:0000313" key="7">
    <source>
        <dbReference type="EMBL" id="QDQ13638.1"/>
    </source>
</evidence>
<dbReference type="InterPro" id="IPR050109">
    <property type="entry name" value="HTH-type_TetR-like_transc_reg"/>
</dbReference>
<dbReference type="AlphaFoldDB" id="A0A516RDB2"/>
<keyword evidence="3" id="KW-0804">Transcription</keyword>